<organism evidence="3 4">
    <name type="scientific">Mycolicibacterium neworleansense</name>
    <dbReference type="NCBI Taxonomy" id="146018"/>
    <lineage>
        <taxon>Bacteria</taxon>
        <taxon>Bacillati</taxon>
        <taxon>Actinomycetota</taxon>
        <taxon>Actinomycetes</taxon>
        <taxon>Mycobacteriales</taxon>
        <taxon>Mycobacteriaceae</taxon>
        <taxon>Mycolicibacterium</taxon>
    </lineage>
</organism>
<dbReference type="EMBL" id="CWKH01000001">
    <property type="protein sequence ID" value="CRZ15035.1"/>
    <property type="molecule type" value="Genomic_DNA"/>
</dbReference>
<dbReference type="STRING" id="146018.BN2156_01893"/>
<dbReference type="InterPro" id="IPR013094">
    <property type="entry name" value="AB_hydrolase_3"/>
</dbReference>
<evidence type="ECO:0000256" key="1">
    <source>
        <dbReference type="ARBA" id="ARBA00022801"/>
    </source>
</evidence>
<gene>
    <name evidence="3" type="ORF">BN2156_01893</name>
</gene>
<sequence length="307" mass="32756">MAWLERLDPALLGFAEARTDLSTEQLGVVRTSLDQRRREAAQVLDTPGVEIIGARVALGRRTIPVRIYRGGPSPSPAVVYCHSGALVLGNLDTDQIQCVELARRARCTVIAMDYRLAPEYPYPAAFDDAMVVLNWAATLAGELDIDAGRIAVAGSSAGGALAALLAQHAAAGSAPPVVFQALHQPVLDDRPTRSKEEFAETPGFDGPATVAMWRHYAGGREVPEAAVPARASALTGVAPALITCSELDPLRDEALDYARRLLAEGVATELHLFPGTCHGFDSLLPEWEVSQQLFALQGAALRRALYG</sequence>
<dbReference type="Pfam" id="PF07859">
    <property type="entry name" value="Abhydrolase_3"/>
    <property type="match status" value="1"/>
</dbReference>
<proteinExistence type="predicted"/>
<dbReference type="RefSeq" id="WP_090512731.1">
    <property type="nucleotide sequence ID" value="NZ_CWKH01000001.1"/>
</dbReference>
<dbReference type="GO" id="GO:0016787">
    <property type="term" value="F:hydrolase activity"/>
    <property type="evidence" value="ECO:0007669"/>
    <property type="project" value="UniProtKB-KW"/>
</dbReference>
<name>A0A0H5RLL2_9MYCO</name>
<dbReference type="OrthoDB" id="3181909at2"/>
<keyword evidence="1" id="KW-0378">Hydrolase</keyword>
<dbReference type="InterPro" id="IPR029058">
    <property type="entry name" value="AB_hydrolase_fold"/>
</dbReference>
<dbReference type="AlphaFoldDB" id="A0A0H5RLL2"/>
<dbReference type="Proteomes" id="UP000199147">
    <property type="component" value="Unassembled WGS sequence"/>
</dbReference>
<feature type="domain" description="Alpha/beta hydrolase fold-3" evidence="2">
    <location>
        <begin position="78"/>
        <end position="280"/>
    </location>
</feature>
<dbReference type="PANTHER" id="PTHR48081">
    <property type="entry name" value="AB HYDROLASE SUPERFAMILY PROTEIN C4A8.06C"/>
    <property type="match status" value="1"/>
</dbReference>
<accession>A0A0H5RLL2</accession>
<dbReference type="PANTHER" id="PTHR48081:SF8">
    <property type="entry name" value="ALPHA_BETA HYDROLASE FOLD-3 DOMAIN-CONTAINING PROTEIN-RELATED"/>
    <property type="match status" value="1"/>
</dbReference>
<evidence type="ECO:0000313" key="3">
    <source>
        <dbReference type="EMBL" id="CRZ15035.1"/>
    </source>
</evidence>
<evidence type="ECO:0000259" key="2">
    <source>
        <dbReference type="Pfam" id="PF07859"/>
    </source>
</evidence>
<keyword evidence="4" id="KW-1185">Reference proteome</keyword>
<reference evidence="4" key="1">
    <citation type="submission" date="2015-07" db="EMBL/GenBank/DDBJ databases">
        <authorList>
            <person name="Urmite Genomes"/>
        </authorList>
    </citation>
    <scope>NUCLEOTIDE SEQUENCE [LARGE SCALE GENOMIC DNA]</scope>
    <source>
        <strain evidence="4">type strain: ATCC 49404</strain>
    </source>
</reference>
<protein>
    <submittedName>
        <fullName evidence="3">LipW protein</fullName>
    </submittedName>
</protein>
<dbReference type="Gene3D" id="3.40.50.1820">
    <property type="entry name" value="alpha/beta hydrolase"/>
    <property type="match status" value="1"/>
</dbReference>
<dbReference type="InterPro" id="IPR050300">
    <property type="entry name" value="GDXG_lipolytic_enzyme"/>
</dbReference>
<dbReference type="SUPFAM" id="SSF53474">
    <property type="entry name" value="alpha/beta-Hydrolases"/>
    <property type="match status" value="1"/>
</dbReference>
<evidence type="ECO:0000313" key="4">
    <source>
        <dbReference type="Proteomes" id="UP000199147"/>
    </source>
</evidence>